<dbReference type="GO" id="GO:0042970">
    <property type="term" value="F:homoserine transmembrane transporter activity"/>
    <property type="evidence" value="ECO:0007669"/>
    <property type="project" value="TreeGrafter"/>
</dbReference>
<evidence type="ECO:0000256" key="4">
    <source>
        <dbReference type="ARBA" id="ARBA00022692"/>
    </source>
</evidence>
<keyword evidence="5 7" id="KW-1133">Transmembrane helix</keyword>
<name>A0AAP9HAA5_9GAMM</name>
<dbReference type="InterPro" id="IPR001123">
    <property type="entry name" value="LeuE-type"/>
</dbReference>
<evidence type="ECO:0000256" key="7">
    <source>
        <dbReference type="SAM" id="Phobius"/>
    </source>
</evidence>
<keyword evidence="6 7" id="KW-0472">Membrane</keyword>
<geneLocation type="plasmid" evidence="9">
    <name>pmsr2a</name>
</geneLocation>
<keyword evidence="4 7" id="KW-0812">Transmembrane</keyword>
<dbReference type="PANTHER" id="PTHR30086">
    <property type="entry name" value="ARGININE EXPORTER PROTEIN ARGO"/>
    <property type="match status" value="1"/>
</dbReference>
<evidence type="ECO:0000256" key="5">
    <source>
        <dbReference type="ARBA" id="ARBA00022989"/>
    </source>
</evidence>
<evidence type="ECO:0000256" key="1">
    <source>
        <dbReference type="ARBA" id="ARBA00004651"/>
    </source>
</evidence>
<feature type="transmembrane region" description="Helical" evidence="7">
    <location>
        <begin position="49"/>
        <end position="67"/>
    </location>
</feature>
<feature type="transmembrane region" description="Helical" evidence="7">
    <location>
        <begin position="74"/>
        <end position="91"/>
    </location>
</feature>
<keyword evidence="3" id="KW-1003">Cell membrane</keyword>
<evidence type="ECO:0000256" key="3">
    <source>
        <dbReference type="ARBA" id="ARBA00022475"/>
    </source>
</evidence>
<sequence>MNLPLLCTYLFSIFVLLATPGPVVALVTGTAARHGSRRAFNTVLGTHGASLVLIALAVLMLVGLVTISQLSLRIAALVGCLYIGYGAWRGLRTVPAQHVAPMQQGGIVQGFLVGFSNPKDILFFAALFPQFIAVTPHLSTSLLLLSLLWIAFDFCVMACYILAVRRWVNGVQQHQLAMVSQYLLLLMALVGAGYNLRELF</sequence>
<comment type="similarity">
    <text evidence="2">Belongs to the Rht family.</text>
</comment>
<evidence type="ECO:0000313" key="9">
    <source>
        <dbReference type="Proteomes" id="UP000424872"/>
    </source>
</evidence>
<organism evidence="8 9">
    <name type="scientific">Pantoea phytobeneficialis</name>
    <dbReference type="NCBI Taxonomy" id="2052056"/>
    <lineage>
        <taxon>Bacteria</taxon>
        <taxon>Pseudomonadati</taxon>
        <taxon>Pseudomonadota</taxon>
        <taxon>Gammaproteobacteria</taxon>
        <taxon>Enterobacterales</taxon>
        <taxon>Erwiniaceae</taxon>
        <taxon>Pantoea</taxon>
    </lineage>
</organism>
<evidence type="ECO:0000256" key="2">
    <source>
        <dbReference type="ARBA" id="ARBA00007928"/>
    </source>
</evidence>
<evidence type="ECO:0000256" key="6">
    <source>
        <dbReference type="ARBA" id="ARBA00023136"/>
    </source>
</evidence>
<dbReference type="KEGG" id="ppho:CTZ24_23090"/>
<dbReference type="EMBL" id="CP024637">
    <property type="protein sequence ID" value="QGR09409.1"/>
    <property type="molecule type" value="Genomic_DNA"/>
</dbReference>
<feature type="transmembrane region" description="Helical" evidence="7">
    <location>
        <begin position="142"/>
        <end position="164"/>
    </location>
</feature>
<evidence type="ECO:0000313" key="8">
    <source>
        <dbReference type="EMBL" id="QGR09409.1"/>
    </source>
</evidence>
<dbReference type="Pfam" id="PF01810">
    <property type="entry name" value="LysE"/>
    <property type="match status" value="1"/>
</dbReference>
<dbReference type="Proteomes" id="UP000424872">
    <property type="component" value="Plasmid pMSR2A"/>
</dbReference>
<dbReference type="PANTHER" id="PTHR30086:SF14">
    <property type="entry name" value="HOMOSERINE_HOMOSERINE LACTONE EFFLUX PROTEIN"/>
    <property type="match status" value="1"/>
</dbReference>
<keyword evidence="8" id="KW-0614">Plasmid</keyword>
<protein>
    <submittedName>
        <fullName evidence="8">Lysine transporter LysE</fullName>
    </submittedName>
</protein>
<reference evidence="9" key="1">
    <citation type="submission" date="2017-11" db="EMBL/GenBank/DDBJ databases">
        <title>Genome sequence of Pantoea sp. MSR2.</title>
        <authorList>
            <person name="Nascimento F.X."/>
        </authorList>
    </citation>
    <scope>NUCLEOTIDE SEQUENCE [LARGE SCALE GENOMIC DNA]</scope>
    <source>
        <strain evidence="9">MSR2</strain>
        <plasmid evidence="9">pmsr2a</plasmid>
    </source>
</reference>
<comment type="subcellular location">
    <subcellularLocation>
        <location evidence="1">Cell membrane</location>
        <topology evidence="1">Multi-pass membrane protein</topology>
    </subcellularLocation>
</comment>
<gene>
    <name evidence="8" type="ORF">CTZ24_23090</name>
</gene>
<proteinExistence type="inferred from homology"/>
<accession>A0AAP9HAA5</accession>
<dbReference type="GO" id="GO:0005886">
    <property type="term" value="C:plasma membrane"/>
    <property type="evidence" value="ECO:0007669"/>
    <property type="project" value="UniProtKB-SubCell"/>
</dbReference>
<feature type="transmembrane region" description="Helical" evidence="7">
    <location>
        <begin position="176"/>
        <end position="196"/>
    </location>
</feature>
<dbReference type="AlphaFoldDB" id="A0AAP9HAA5"/>